<evidence type="ECO:0000313" key="2">
    <source>
        <dbReference type="Proteomes" id="UP001363151"/>
    </source>
</evidence>
<dbReference type="Pfam" id="PF24681">
    <property type="entry name" value="Kelch_KLHDC2_KLHL20_DRC7"/>
    <property type="match status" value="1"/>
</dbReference>
<reference evidence="1 2" key="1">
    <citation type="submission" date="2024-03" db="EMBL/GenBank/DDBJ databases">
        <title>Aureococcus anophagefferens CCMP1851 and Kratosvirus quantuckense: Draft genome of a second virus-susceptible host strain in the model system.</title>
        <authorList>
            <person name="Chase E."/>
            <person name="Truchon A.R."/>
            <person name="Schepens W."/>
            <person name="Wilhelm S.W."/>
        </authorList>
    </citation>
    <scope>NUCLEOTIDE SEQUENCE [LARGE SCALE GENOMIC DNA]</scope>
    <source>
        <strain evidence="1 2">CCMP1851</strain>
    </source>
</reference>
<dbReference type="Gene3D" id="1.25.40.420">
    <property type="match status" value="1"/>
</dbReference>
<dbReference type="InterPro" id="IPR000210">
    <property type="entry name" value="BTB/POZ_dom"/>
</dbReference>
<evidence type="ECO:0000313" key="1">
    <source>
        <dbReference type="EMBL" id="KAK7249306.1"/>
    </source>
</evidence>
<accession>A0ABR1G7N0</accession>
<dbReference type="KEGG" id="aaf:AURANDRAFT_23618"/>
<dbReference type="Proteomes" id="UP001363151">
    <property type="component" value="Unassembled WGS sequence"/>
</dbReference>
<sequence>MRAWLRVTHDEGPCQRSLHVAAIWRDKMLCFGGYDGSNRVNDCWEFDFGKRSWSLVVPASGSPPTPRDRHVAVVWGSSFYVFAGFDGTSRVNDFHEFSFGSSSWAPVRALSGLAPSPRHSHAAVVYHDSLYVFGGYDGSYRCDFHEFNFVTCAWSPITSDGRVPRARYRATTVVHEHAMYLFGGHDGTRHLNDVHVFDFGARAWSGLQAEGPAPIPRDSHVAVTHGHSMFVFGGSTGSAMNDFHELRLDARKWQPVQASGYAPGHRFCHVAVVHKDSLYVFGGYDGSNRLNDFLEFKFGFGGTDIPASSLITDLRQLVDSETLSDVTFLVDGLPVRAHKVLCMRCSYFRALLTGEMLESRASEIAINDVRHPIFLALLEYLYTDNVDIALDIAMELFQAADQFGVERLKRMCESKMLASIHVENAATIFHAADQHAAKSLREKCLNFILTNFDAVTRTASFEEMGRVNVELVFEILKSRSN</sequence>
<dbReference type="InterPro" id="IPR011333">
    <property type="entry name" value="SKP1/BTB/POZ_sf"/>
</dbReference>
<dbReference type="InterPro" id="IPR056423">
    <property type="entry name" value="BACK_BPM_SPOP"/>
</dbReference>
<dbReference type="Pfam" id="PF24570">
    <property type="entry name" value="BACK_BPM_SPOP"/>
    <property type="match status" value="1"/>
</dbReference>
<dbReference type="PROSITE" id="PS50097">
    <property type="entry name" value="BTB"/>
    <property type="match status" value="1"/>
</dbReference>
<dbReference type="Pfam" id="PF01344">
    <property type="entry name" value="Kelch_1"/>
    <property type="match status" value="1"/>
</dbReference>
<dbReference type="InterPro" id="IPR015915">
    <property type="entry name" value="Kelch-typ_b-propeller"/>
</dbReference>
<dbReference type="Pfam" id="PF00651">
    <property type="entry name" value="BTB"/>
    <property type="match status" value="1"/>
</dbReference>
<dbReference type="SMART" id="SM00225">
    <property type="entry name" value="BTB"/>
    <property type="match status" value="1"/>
</dbReference>
<dbReference type="PANTHER" id="PTHR46376:SF1">
    <property type="entry name" value="LEUCINE-ZIPPER-LIKE TRANSCRIPTIONAL REGULATOR 1"/>
    <property type="match status" value="1"/>
</dbReference>
<proteinExistence type="predicted"/>
<dbReference type="CDD" id="cd14733">
    <property type="entry name" value="BACK"/>
    <property type="match status" value="1"/>
</dbReference>
<dbReference type="EMBL" id="JBBJCI010000080">
    <property type="protein sequence ID" value="KAK7249306.1"/>
    <property type="molecule type" value="Genomic_DNA"/>
</dbReference>
<dbReference type="InterPro" id="IPR006652">
    <property type="entry name" value="Kelch_1"/>
</dbReference>
<keyword evidence="2" id="KW-1185">Reference proteome</keyword>
<protein>
    <submittedName>
        <fullName evidence="1">Galactose oxidase</fullName>
    </submittedName>
</protein>
<dbReference type="PANTHER" id="PTHR46376">
    <property type="entry name" value="LEUCINE-ZIPPER-LIKE TRANSCRIPTIONAL REGULATOR 1"/>
    <property type="match status" value="1"/>
</dbReference>
<name>A0ABR1G7N0_AURAN</name>
<dbReference type="SUPFAM" id="SSF54695">
    <property type="entry name" value="POZ domain"/>
    <property type="match status" value="1"/>
</dbReference>
<dbReference type="InterPro" id="IPR051568">
    <property type="entry name" value="LZTR1/Attractin"/>
</dbReference>
<dbReference type="Gene3D" id="2.120.10.80">
    <property type="entry name" value="Kelch-type beta propeller"/>
    <property type="match status" value="2"/>
</dbReference>
<dbReference type="SUPFAM" id="SSF117281">
    <property type="entry name" value="Kelch motif"/>
    <property type="match status" value="2"/>
</dbReference>
<comment type="caution">
    <text evidence="1">The sequence shown here is derived from an EMBL/GenBank/DDBJ whole genome shotgun (WGS) entry which is preliminary data.</text>
</comment>
<dbReference type="GO" id="GO:0005794">
    <property type="term" value="C:Golgi apparatus"/>
    <property type="evidence" value="ECO:0007669"/>
    <property type="project" value="TreeGrafter"/>
</dbReference>
<organism evidence="1 2">
    <name type="scientific">Aureococcus anophagefferens</name>
    <name type="common">Harmful bloom alga</name>
    <dbReference type="NCBI Taxonomy" id="44056"/>
    <lineage>
        <taxon>Eukaryota</taxon>
        <taxon>Sar</taxon>
        <taxon>Stramenopiles</taxon>
        <taxon>Ochrophyta</taxon>
        <taxon>Pelagophyceae</taxon>
        <taxon>Pelagomonadales</taxon>
        <taxon>Pelagomonadaceae</taxon>
        <taxon>Aureococcus</taxon>
    </lineage>
</organism>
<dbReference type="Gene3D" id="3.30.710.10">
    <property type="entry name" value="Potassium Channel Kv1.1, Chain A"/>
    <property type="match status" value="1"/>
</dbReference>
<gene>
    <name evidence="1" type="primary">lztr1</name>
    <name evidence="1" type="ORF">SO694_00047220</name>
</gene>